<evidence type="ECO:0000256" key="5">
    <source>
        <dbReference type="ARBA" id="ARBA00023027"/>
    </source>
</evidence>
<dbReference type="AlphaFoldDB" id="A0AAW9R483"/>
<dbReference type="InterPro" id="IPR023936">
    <property type="entry name" value="RutE-like"/>
</dbReference>
<keyword evidence="4 6" id="KW-0560">Oxidoreductase</keyword>
<evidence type="ECO:0000313" key="8">
    <source>
        <dbReference type="EMBL" id="MEJ1250193.1"/>
    </source>
</evidence>
<comment type="similarity">
    <text evidence="6">Belongs to the nitroreductase family. HadB/RutE subfamily.</text>
</comment>
<comment type="caution">
    <text evidence="8">The sequence shown here is derived from an EMBL/GenBank/DDBJ whole genome shotgun (WGS) entry which is preliminary data.</text>
</comment>
<dbReference type="SUPFAM" id="SSF55469">
    <property type="entry name" value="FMN-dependent nitroreductase-like"/>
    <property type="match status" value="1"/>
</dbReference>
<dbReference type="CDD" id="cd02148">
    <property type="entry name" value="RutE-like"/>
    <property type="match status" value="1"/>
</dbReference>
<feature type="domain" description="Nitroreductase" evidence="7">
    <location>
        <begin position="30"/>
        <end position="180"/>
    </location>
</feature>
<proteinExistence type="inferred from homology"/>
<keyword evidence="3 6" id="KW-0521">NADP</keyword>
<organism evidence="8 9">
    <name type="scientific">Denitratimonas tolerans</name>
    <dbReference type="NCBI Taxonomy" id="1338420"/>
    <lineage>
        <taxon>Bacteria</taxon>
        <taxon>Pseudomonadati</taxon>
        <taxon>Pseudomonadota</taxon>
        <taxon>Gammaproteobacteria</taxon>
        <taxon>Lysobacterales</taxon>
        <taxon>Lysobacteraceae</taxon>
        <taxon>Denitratimonas</taxon>
    </lineage>
</organism>
<dbReference type="InterPro" id="IPR050461">
    <property type="entry name" value="Nitroreductase_HadB/RutE"/>
</dbReference>
<dbReference type="InterPro" id="IPR000415">
    <property type="entry name" value="Nitroreductase-like"/>
</dbReference>
<name>A0AAW9R483_9GAMM</name>
<dbReference type="RefSeq" id="WP_337335898.1">
    <property type="nucleotide sequence ID" value="NZ_JBBDHC010000016.1"/>
</dbReference>
<dbReference type="Proteomes" id="UP001364472">
    <property type="component" value="Unassembled WGS sequence"/>
</dbReference>
<dbReference type="Gene3D" id="3.40.109.10">
    <property type="entry name" value="NADH Oxidase"/>
    <property type="match status" value="1"/>
</dbReference>
<evidence type="ECO:0000256" key="6">
    <source>
        <dbReference type="HAMAP-Rule" id="MF_01204"/>
    </source>
</evidence>
<reference evidence="8 9" key="1">
    <citation type="journal article" date="2016" name="Antonie Van Leeuwenhoek">
        <title>Denitratimonas tolerans gen. nov., sp. nov., a denitrifying bacterium isolated from a bioreactor for tannery wastewater treatment.</title>
        <authorList>
            <person name="Han S.I."/>
            <person name="Kim J.O."/>
            <person name="Lee Y.R."/>
            <person name="Ekpeghere K.I."/>
            <person name="Koh S.C."/>
            <person name="Whang K.S."/>
        </authorList>
    </citation>
    <scope>NUCLEOTIDE SEQUENCE [LARGE SCALE GENOMIC DNA]</scope>
    <source>
        <strain evidence="8 9">KACC 17565</strain>
    </source>
</reference>
<keyword evidence="2 6" id="KW-0288">FMN</keyword>
<dbReference type="NCBIfam" id="NF003768">
    <property type="entry name" value="PRK05365.1"/>
    <property type="match status" value="1"/>
</dbReference>
<comment type="cofactor">
    <cofactor evidence="6">
        <name>FMN</name>
        <dbReference type="ChEBI" id="CHEBI:58210"/>
    </cofactor>
</comment>
<dbReference type="HAMAP" id="MF_01204">
    <property type="entry name" value="Oxidoreductase_RutE_HadB"/>
    <property type="match status" value="1"/>
</dbReference>
<gene>
    <name evidence="8" type="ORF">WB794_10980</name>
</gene>
<dbReference type="GO" id="GO:0016491">
    <property type="term" value="F:oxidoreductase activity"/>
    <property type="evidence" value="ECO:0007669"/>
    <property type="project" value="UniProtKB-UniRule"/>
</dbReference>
<evidence type="ECO:0000256" key="2">
    <source>
        <dbReference type="ARBA" id="ARBA00022643"/>
    </source>
</evidence>
<dbReference type="PANTHER" id="PTHR43543:SF1">
    <property type="entry name" value="MALONIC SEMIALDEHYDE REDUCTASE RUTE-RELATED"/>
    <property type="match status" value="1"/>
</dbReference>
<evidence type="ECO:0000256" key="3">
    <source>
        <dbReference type="ARBA" id="ARBA00022857"/>
    </source>
</evidence>
<dbReference type="InterPro" id="IPR029479">
    <property type="entry name" value="Nitroreductase"/>
</dbReference>
<dbReference type="EC" id="1.-.-.-" evidence="6"/>
<dbReference type="Pfam" id="PF00881">
    <property type="entry name" value="Nitroreductase"/>
    <property type="match status" value="1"/>
</dbReference>
<evidence type="ECO:0000313" key="9">
    <source>
        <dbReference type="Proteomes" id="UP001364472"/>
    </source>
</evidence>
<dbReference type="PANTHER" id="PTHR43543">
    <property type="entry name" value="MALONIC SEMIALDEHYDE REDUCTASE RUTE-RELATED"/>
    <property type="match status" value="1"/>
</dbReference>
<keyword evidence="5 6" id="KW-0520">NAD</keyword>
<evidence type="ECO:0000256" key="1">
    <source>
        <dbReference type="ARBA" id="ARBA00022630"/>
    </source>
</evidence>
<protein>
    <recommendedName>
        <fullName evidence="6">Putative NADH dehydrogenase/NAD(P)H nitroreductase WB794_10980</fullName>
        <ecNumber evidence="6">1.-.-.-</ecNumber>
    </recommendedName>
</protein>
<keyword evidence="1 6" id="KW-0285">Flavoprotein</keyword>
<evidence type="ECO:0000259" key="7">
    <source>
        <dbReference type="Pfam" id="PF00881"/>
    </source>
</evidence>
<dbReference type="EMBL" id="JBBDHC010000016">
    <property type="protein sequence ID" value="MEJ1250193.1"/>
    <property type="molecule type" value="Genomic_DNA"/>
</dbReference>
<accession>A0AAW9R483</accession>
<keyword evidence="9" id="KW-1185">Reference proteome</keyword>
<evidence type="ECO:0000256" key="4">
    <source>
        <dbReference type="ARBA" id="ARBA00023002"/>
    </source>
</evidence>
<sequence>MPHSPLDDAALDQLFRAARTFASTHDTWLDRPVSTDQIEQIWALARLGPTQTNTVPARVAWVVSAEAKARLIPLMDEGNRDKTLTAPVTAIIGADLDFHEKLPYLYPHADARAWFEGAPEQAALLTAWRNSSLQGAYLILAARALGLDCGPMSGFDADKVTAEFFPGTRIRANFMCNIGYGNRASLRPRNPRLPFDEACRIL</sequence>